<dbReference type="PANTHER" id="PTHR11070:SF2">
    <property type="entry name" value="ATP-DEPENDENT DNA HELICASE SRS2"/>
    <property type="match status" value="1"/>
</dbReference>
<evidence type="ECO:0000256" key="8">
    <source>
        <dbReference type="ARBA" id="ARBA00034617"/>
    </source>
</evidence>
<keyword evidence="3 12" id="KW-0378">Hydrolase</keyword>
<dbReference type="Gene3D" id="1.10.486.10">
    <property type="entry name" value="PCRA, domain 4"/>
    <property type="match status" value="1"/>
</dbReference>
<comment type="catalytic activity">
    <reaction evidence="11">
        <text>ATP + H2O = ADP + phosphate + H(+)</text>
        <dbReference type="Rhea" id="RHEA:13065"/>
        <dbReference type="ChEBI" id="CHEBI:15377"/>
        <dbReference type="ChEBI" id="CHEBI:15378"/>
        <dbReference type="ChEBI" id="CHEBI:30616"/>
        <dbReference type="ChEBI" id="CHEBI:43474"/>
        <dbReference type="ChEBI" id="CHEBI:456216"/>
        <dbReference type="EC" id="5.6.2.4"/>
    </reaction>
</comment>
<evidence type="ECO:0000256" key="2">
    <source>
        <dbReference type="ARBA" id="ARBA00022741"/>
    </source>
</evidence>
<evidence type="ECO:0000259" key="13">
    <source>
        <dbReference type="PROSITE" id="PS51198"/>
    </source>
</evidence>
<dbReference type="Gene3D" id="3.40.50.300">
    <property type="entry name" value="P-loop containing nucleotide triphosphate hydrolases"/>
    <property type="match status" value="2"/>
</dbReference>
<keyword evidence="2 12" id="KW-0547">Nucleotide-binding</keyword>
<comment type="caution">
    <text evidence="15">The sequence shown here is derived from an EMBL/GenBank/DDBJ whole genome shotgun (WGS) entry which is preliminary data.</text>
</comment>
<reference evidence="15 16" key="1">
    <citation type="submission" date="2021-03" db="EMBL/GenBank/DDBJ databases">
        <title>novel species isolated from a fishpond in China.</title>
        <authorList>
            <person name="Lu H."/>
            <person name="Cai Z."/>
        </authorList>
    </citation>
    <scope>NUCLEOTIDE SEQUENCE [LARGE SCALE GENOMIC DNA]</scope>
    <source>
        <strain evidence="15 16">H41</strain>
    </source>
</reference>
<sequence>MDYLKELNPPQLQAVQHTDGPVMIIAGAGSGKTRVLTYRIAHLIYAKGIDPFNILSLTFTNKAAAEMKHRIESLVGLEARNTWMGTFHSIFAKILRVESERIGYPSNFTIYDNDDSKSLIRTLVKEMRLDDKVYKPGVVLSRISGAKNRLISWQAYQADPYVKADDESAMKPRMGELYQKYQDRLFKAGAMDFDDLLFNTNVLFRDHLDVLNKYQQRFKYVMVDEFQDTNISQYLITKKLSAVHQNICVVGDDAQSIYAFRGADIQNILNFEKDYPDLFVVKLEQNYRSTKTIVEAANSIIDKNKAQLKKLVWTSNPDGELIELVKAASDNEEGRIVANIIFEEKNNKKLNNADFAILYRTNSQSRAMEEALRKMSLTYKIVGGLSFYQRKEIKDLMAYLRFTVNPVDEEAFKRVINYPKRGIGDTSVEKILVSAYEHDMPLWEVVQNAHSFLSGRAGGAVDDFATTIKAFQIEAERKDAYEAANFIAKQSGLLRELYEDKTIEGLNRYENVQELLNAIKEYVDNPENEDKSLGSFLQEIALLTDNDQDKDKTDAITLMTIHASKGLEFKQVFVVGMEEDLFPSQMMMQSRDDLEEERRLFYVAATRAMEKLYLSYALSRYRFGRLLNCEPSRFLEEVDPMRIKVNKRVASKEMPGALRREGLPGSTGASKGFVGLKRQPESRQPIQLKIHTPSPDFKPSNTNNLQPEQLVEHPKFGYGKVQKIETEGLNKKATIQFEHFGEKTLLLSFAKLRIID</sequence>
<evidence type="ECO:0000256" key="10">
    <source>
        <dbReference type="ARBA" id="ARBA00034923"/>
    </source>
</evidence>
<dbReference type="PROSITE" id="PS51217">
    <property type="entry name" value="UVRD_HELICASE_CTER"/>
    <property type="match status" value="1"/>
</dbReference>
<dbReference type="InterPro" id="IPR013986">
    <property type="entry name" value="DExx_box_DNA_helicase_dom_sf"/>
</dbReference>
<evidence type="ECO:0000256" key="6">
    <source>
        <dbReference type="ARBA" id="ARBA00023125"/>
    </source>
</evidence>
<keyword evidence="5 12" id="KW-0067">ATP-binding</keyword>
<keyword evidence="4 12" id="KW-0347">Helicase</keyword>
<name>A0ABS3BZS7_9BACT</name>
<evidence type="ECO:0000313" key="16">
    <source>
        <dbReference type="Proteomes" id="UP000664317"/>
    </source>
</evidence>
<dbReference type="RefSeq" id="WP_206577099.1">
    <property type="nucleotide sequence ID" value="NZ_JAFKCT010000001.1"/>
</dbReference>
<evidence type="ECO:0000256" key="11">
    <source>
        <dbReference type="ARBA" id="ARBA00048988"/>
    </source>
</evidence>
<dbReference type="Proteomes" id="UP000664317">
    <property type="component" value="Unassembled WGS sequence"/>
</dbReference>
<dbReference type="InterPro" id="IPR027417">
    <property type="entry name" value="P-loop_NTPase"/>
</dbReference>
<dbReference type="Pfam" id="PF00580">
    <property type="entry name" value="UvrD-helicase"/>
    <property type="match status" value="1"/>
</dbReference>
<evidence type="ECO:0000256" key="7">
    <source>
        <dbReference type="ARBA" id="ARBA00023235"/>
    </source>
</evidence>
<evidence type="ECO:0000256" key="12">
    <source>
        <dbReference type="PROSITE-ProRule" id="PRU00560"/>
    </source>
</evidence>
<dbReference type="PANTHER" id="PTHR11070">
    <property type="entry name" value="UVRD / RECB / PCRA DNA HELICASE FAMILY MEMBER"/>
    <property type="match status" value="1"/>
</dbReference>
<comment type="similarity">
    <text evidence="1">Belongs to the helicase family. UvrD subfamily.</text>
</comment>
<dbReference type="Pfam" id="PF21196">
    <property type="entry name" value="PcrA_UvrD_tudor"/>
    <property type="match status" value="1"/>
</dbReference>
<evidence type="ECO:0000313" key="15">
    <source>
        <dbReference type="EMBL" id="MBN7810321.1"/>
    </source>
</evidence>
<proteinExistence type="inferred from homology"/>
<dbReference type="InterPro" id="IPR014017">
    <property type="entry name" value="DNA_helicase_UvrD-like_C"/>
</dbReference>
<evidence type="ECO:0000256" key="1">
    <source>
        <dbReference type="ARBA" id="ARBA00009922"/>
    </source>
</evidence>
<evidence type="ECO:0000256" key="5">
    <source>
        <dbReference type="ARBA" id="ARBA00022840"/>
    </source>
</evidence>
<feature type="binding site" evidence="12">
    <location>
        <begin position="26"/>
        <end position="33"/>
    </location>
    <ligand>
        <name>ATP</name>
        <dbReference type="ChEBI" id="CHEBI:30616"/>
    </ligand>
</feature>
<dbReference type="Pfam" id="PF13361">
    <property type="entry name" value="UvrD_C"/>
    <property type="match status" value="1"/>
</dbReference>
<evidence type="ECO:0000259" key="14">
    <source>
        <dbReference type="PROSITE" id="PS51217"/>
    </source>
</evidence>
<evidence type="ECO:0000256" key="3">
    <source>
        <dbReference type="ARBA" id="ARBA00022801"/>
    </source>
</evidence>
<dbReference type="EMBL" id="JAFKCT010000001">
    <property type="protein sequence ID" value="MBN7810321.1"/>
    <property type="molecule type" value="Genomic_DNA"/>
</dbReference>
<dbReference type="EC" id="5.6.2.4" evidence="9"/>
<evidence type="ECO:0000256" key="9">
    <source>
        <dbReference type="ARBA" id="ARBA00034808"/>
    </source>
</evidence>
<feature type="domain" description="UvrD-like helicase ATP-binding" evidence="13">
    <location>
        <begin position="5"/>
        <end position="290"/>
    </location>
</feature>
<keyword evidence="7" id="KW-0413">Isomerase</keyword>
<dbReference type="Gene3D" id="1.10.10.160">
    <property type="match status" value="1"/>
</dbReference>
<dbReference type="CDD" id="cd17932">
    <property type="entry name" value="DEXQc_UvrD"/>
    <property type="match status" value="1"/>
</dbReference>
<comment type="catalytic activity">
    <reaction evidence="8">
        <text>Couples ATP hydrolysis with the unwinding of duplex DNA by translocating in the 3'-5' direction.</text>
        <dbReference type="EC" id="5.6.2.4"/>
    </reaction>
</comment>
<dbReference type="InterPro" id="IPR014016">
    <property type="entry name" value="UvrD-like_ATP-bd"/>
</dbReference>
<evidence type="ECO:0000256" key="4">
    <source>
        <dbReference type="ARBA" id="ARBA00022806"/>
    </source>
</evidence>
<dbReference type="InterPro" id="IPR000212">
    <property type="entry name" value="DNA_helicase_UvrD/REP"/>
</dbReference>
<accession>A0ABS3BZS7</accession>
<gene>
    <name evidence="15" type="ORF">J0A68_05090</name>
</gene>
<dbReference type="CDD" id="cd18807">
    <property type="entry name" value="SF1_C_UvrD"/>
    <property type="match status" value="1"/>
</dbReference>
<protein>
    <recommendedName>
        <fullName evidence="9">DNA 3'-5' helicase</fullName>
        <ecNumber evidence="9">5.6.2.4</ecNumber>
    </recommendedName>
    <alternativeName>
        <fullName evidence="10">DNA 3'-5' helicase II</fullName>
    </alternativeName>
</protein>
<organism evidence="15 16">
    <name type="scientific">Algoriphagus oliviformis</name>
    <dbReference type="NCBI Taxonomy" id="2811231"/>
    <lineage>
        <taxon>Bacteria</taxon>
        <taxon>Pseudomonadati</taxon>
        <taxon>Bacteroidota</taxon>
        <taxon>Cytophagia</taxon>
        <taxon>Cytophagales</taxon>
        <taxon>Cyclobacteriaceae</taxon>
        <taxon>Algoriphagus</taxon>
    </lineage>
</organism>
<keyword evidence="6" id="KW-0238">DNA-binding</keyword>
<feature type="domain" description="UvrD-like helicase C-terminal" evidence="14">
    <location>
        <begin position="291"/>
        <end position="566"/>
    </location>
</feature>
<dbReference type="PROSITE" id="PS51198">
    <property type="entry name" value="UVRD_HELICASE_ATP_BIND"/>
    <property type="match status" value="1"/>
</dbReference>
<keyword evidence="16" id="KW-1185">Reference proteome</keyword>
<dbReference type="SUPFAM" id="SSF52540">
    <property type="entry name" value="P-loop containing nucleoside triphosphate hydrolases"/>
    <property type="match status" value="1"/>
</dbReference>